<dbReference type="PANTHER" id="PTHR24113">
    <property type="entry name" value="RAN GTPASE-ACTIVATING PROTEIN 1"/>
    <property type="match status" value="1"/>
</dbReference>
<name>A0A812NAX1_9DINO</name>
<feature type="transmembrane region" description="Helical" evidence="4">
    <location>
        <begin position="217"/>
        <end position="237"/>
    </location>
</feature>
<dbReference type="EMBL" id="CAJNDS010002080">
    <property type="protein sequence ID" value="CAE7311634.1"/>
    <property type="molecule type" value="Genomic_DNA"/>
</dbReference>
<reference evidence="5" key="1">
    <citation type="submission" date="2021-02" db="EMBL/GenBank/DDBJ databases">
        <authorList>
            <person name="Dougan E. K."/>
            <person name="Rhodes N."/>
            <person name="Thang M."/>
            <person name="Chan C."/>
        </authorList>
    </citation>
    <scope>NUCLEOTIDE SEQUENCE</scope>
</reference>
<keyword evidence="1" id="KW-0343">GTPase activation</keyword>
<keyword evidence="4" id="KW-0812">Transmembrane</keyword>
<keyword evidence="4" id="KW-0472">Membrane</keyword>
<evidence type="ECO:0000256" key="1">
    <source>
        <dbReference type="ARBA" id="ARBA00022468"/>
    </source>
</evidence>
<evidence type="ECO:0000256" key="4">
    <source>
        <dbReference type="SAM" id="Phobius"/>
    </source>
</evidence>
<dbReference type="InterPro" id="IPR032675">
    <property type="entry name" value="LRR_dom_sf"/>
</dbReference>
<feature type="transmembrane region" description="Helical" evidence="4">
    <location>
        <begin position="148"/>
        <end position="171"/>
    </location>
</feature>
<dbReference type="InterPro" id="IPR001611">
    <property type="entry name" value="Leu-rich_rpt"/>
</dbReference>
<comment type="caution">
    <text evidence="5">The sequence shown here is derived from an EMBL/GenBank/DDBJ whole genome shotgun (WGS) entry which is preliminary data.</text>
</comment>
<dbReference type="GO" id="GO:0006913">
    <property type="term" value="P:nucleocytoplasmic transport"/>
    <property type="evidence" value="ECO:0007669"/>
    <property type="project" value="TreeGrafter"/>
</dbReference>
<dbReference type="GO" id="GO:0048471">
    <property type="term" value="C:perinuclear region of cytoplasm"/>
    <property type="evidence" value="ECO:0007669"/>
    <property type="project" value="TreeGrafter"/>
</dbReference>
<sequence length="573" mass="61899">MDATNETATQGVDLLKTAGLDDRAIYWCLVMLAVAAATCACGTIILMLGTWRSKLRTPAALSLGPDSPRSGTGMQSAPSIGTTTIGLQDVDVSADQPLRAPQVRQAISKRRRRWQLFSVFLVTFTLCLWLVIAGIVDGSLSKETGLAWESYAVLLSLGCGWMLLQAVIVASTLETGRGYGTGAFAEAMLGGVCPFIADSFDTLKDTMFGGLCLKSSHVFLNVVGICSWMYLFGFHIYFFTQLRFVAELVASHLAVFGLPTLDVTKSATPKMKISEKLTALAAKQISPTKRHMLEVENLPQAGFAILYLAVEGGSPVVALLSLALPTLQIAASCALHGRIQRRLVPWYAMRFDSAANDADEVLARRLWSEIDGNEELCLKIALSTRCFGDVLHARRRHRAELGHVVVEGGEDEDARIVCRRLMESSESGEVNLSGVTNWDVPSLEALLRLVSQAAWVRLLWLVDCQLDGPSLAPALSDGFRGIRHLKVLFLSDNPQLRNEGAQALAAALPHCGLEGLDLHSTGVGSEGAEALRRALEEGAALKQLDLRENDAIGEEAVAALRACCESRGVELHI</sequence>
<feature type="transmembrane region" description="Helical" evidence="4">
    <location>
        <begin position="114"/>
        <end position="136"/>
    </location>
</feature>
<keyword evidence="6" id="KW-1185">Reference proteome</keyword>
<dbReference type="PANTHER" id="PTHR24113:SF12">
    <property type="entry name" value="RAN GTPASE-ACTIVATING PROTEIN 1"/>
    <property type="match status" value="1"/>
</dbReference>
<dbReference type="Proteomes" id="UP000604046">
    <property type="component" value="Unassembled WGS sequence"/>
</dbReference>
<keyword evidence="2" id="KW-0433">Leucine-rich repeat</keyword>
<dbReference type="Pfam" id="PF13516">
    <property type="entry name" value="LRR_6"/>
    <property type="match status" value="1"/>
</dbReference>
<proteinExistence type="predicted"/>
<accession>A0A812NAX1</accession>
<keyword evidence="3" id="KW-0677">Repeat</keyword>
<dbReference type="SUPFAM" id="SSF52047">
    <property type="entry name" value="RNI-like"/>
    <property type="match status" value="1"/>
</dbReference>
<keyword evidence="4" id="KW-1133">Transmembrane helix</keyword>
<dbReference type="Gene3D" id="3.80.10.10">
    <property type="entry name" value="Ribonuclease Inhibitor"/>
    <property type="match status" value="1"/>
</dbReference>
<dbReference type="GO" id="GO:0005829">
    <property type="term" value="C:cytosol"/>
    <property type="evidence" value="ECO:0007669"/>
    <property type="project" value="TreeGrafter"/>
</dbReference>
<organism evidence="5 6">
    <name type="scientific">Symbiodinium natans</name>
    <dbReference type="NCBI Taxonomy" id="878477"/>
    <lineage>
        <taxon>Eukaryota</taxon>
        <taxon>Sar</taxon>
        <taxon>Alveolata</taxon>
        <taxon>Dinophyceae</taxon>
        <taxon>Suessiales</taxon>
        <taxon>Symbiodiniaceae</taxon>
        <taxon>Symbiodinium</taxon>
    </lineage>
</organism>
<gene>
    <name evidence="5" type="primary">NLRC3</name>
    <name evidence="5" type="ORF">SNAT2548_LOCUS16362</name>
</gene>
<evidence type="ECO:0000313" key="5">
    <source>
        <dbReference type="EMBL" id="CAE7311634.1"/>
    </source>
</evidence>
<evidence type="ECO:0000313" key="6">
    <source>
        <dbReference type="Proteomes" id="UP000604046"/>
    </source>
</evidence>
<dbReference type="AlphaFoldDB" id="A0A812NAX1"/>
<evidence type="ECO:0000256" key="3">
    <source>
        <dbReference type="ARBA" id="ARBA00022737"/>
    </source>
</evidence>
<dbReference type="InterPro" id="IPR027038">
    <property type="entry name" value="RanGap"/>
</dbReference>
<dbReference type="GO" id="GO:0005096">
    <property type="term" value="F:GTPase activator activity"/>
    <property type="evidence" value="ECO:0007669"/>
    <property type="project" value="UniProtKB-KW"/>
</dbReference>
<protein>
    <submittedName>
        <fullName evidence="5">NLRC3 protein</fullName>
    </submittedName>
</protein>
<dbReference type="GO" id="GO:0031267">
    <property type="term" value="F:small GTPase binding"/>
    <property type="evidence" value="ECO:0007669"/>
    <property type="project" value="TreeGrafter"/>
</dbReference>
<feature type="transmembrane region" description="Helical" evidence="4">
    <location>
        <begin position="24"/>
        <end position="48"/>
    </location>
</feature>
<evidence type="ECO:0000256" key="2">
    <source>
        <dbReference type="ARBA" id="ARBA00022614"/>
    </source>
</evidence>
<dbReference type="OrthoDB" id="439884at2759"/>
<dbReference type="GO" id="GO:0005634">
    <property type="term" value="C:nucleus"/>
    <property type="evidence" value="ECO:0007669"/>
    <property type="project" value="TreeGrafter"/>
</dbReference>